<dbReference type="InterPro" id="IPR003607">
    <property type="entry name" value="HD/PDEase_dom"/>
</dbReference>
<sequence>MGISLVLAIVILNYYIFQLPPEGNYLSMDSSVYLASIFVFGLHYTLTLLLYSSIVYALLARKIALWKHVSNFAIYNMMIIGASYIYQLSGGVPGPMDFHQIHAYVLSLSAYFLLNVFIIGLYYLITIKGNLMNVYKGIIKETISGYVSTLLLSLILTIMITTYQIYGLILLLLVTILLSIAFKQLFALYKEVSEKAIRDQRTGLYNHGYFETVMEQELTKSKELQQPLSLTIMDIDDFKKYNDAYGHLKGDRLLEFFGALIKEECETNGLFAARYGGEEFTILHPNSSEAEAFSFVNRLRKKLNDTFFEGVEVFPHGCISFSAGIIGLKTGIYDKSQFVDMADQALYFAKAQGKNLVHIYDDQSVVQKTFDIEREISEIEHQLKIFLSKDVYTYQHSKRVFEYAVEMSEKIGLNDYERKMLTLGALFHDIGKLEIPRDILNKKGKLTSEEWEIVKKHVLWGKEIASTNQRLKHLIPLIELHHERYDGMGYPHGLHSNEIPKLARILTVIDSFDAMTTERPYQKTKSFDEAFSEIRMHSGTQFDPEIVEPFIEMIMDKFYWKRNILNSELKTAQEI</sequence>
<evidence type="ECO:0000256" key="1">
    <source>
        <dbReference type="SAM" id="Phobius"/>
    </source>
</evidence>
<dbReference type="InterPro" id="IPR006675">
    <property type="entry name" value="HDIG_dom"/>
</dbReference>
<proteinExistence type="predicted"/>
<dbReference type="Gene3D" id="1.10.3210.10">
    <property type="entry name" value="Hypothetical protein af1432"/>
    <property type="match status" value="1"/>
</dbReference>
<dbReference type="InterPro" id="IPR043128">
    <property type="entry name" value="Rev_trsase/Diguanyl_cyclase"/>
</dbReference>
<organism evidence="5 6">
    <name type="scientific">Ferviditalea candida</name>
    <dbReference type="NCBI Taxonomy" id="3108399"/>
    <lineage>
        <taxon>Bacteria</taxon>
        <taxon>Bacillati</taxon>
        <taxon>Bacillota</taxon>
        <taxon>Bacilli</taxon>
        <taxon>Bacillales</taxon>
        <taxon>Paenibacillaceae</taxon>
        <taxon>Ferviditalea</taxon>
    </lineage>
</organism>
<dbReference type="NCBIfam" id="TIGR00254">
    <property type="entry name" value="GGDEF"/>
    <property type="match status" value="1"/>
</dbReference>
<keyword evidence="6" id="KW-1185">Reference proteome</keyword>
<feature type="transmembrane region" description="Helical" evidence="1">
    <location>
        <begin position="72"/>
        <end position="89"/>
    </location>
</feature>
<dbReference type="InterPro" id="IPR029787">
    <property type="entry name" value="Nucleotide_cyclase"/>
</dbReference>
<keyword evidence="1" id="KW-0812">Transmembrane</keyword>
<dbReference type="InterPro" id="IPR037522">
    <property type="entry name" value="HD_GYP_dom"/>
</dbReference>
<dbReference type="SMART" id="SM00471">
    <property type="entry name" value="HDc"/>
    <property type="match status" value="1"/>
</dbReference>
<feature type="transmembrane region" description="Helical" evidence="1">
    <location>
        <begin position="34"/>
        <end position="60"/>
    </location>
</feature>
<dbReference type="SUPFAM" id="SSF109604">
    <property type="entry name" value="HD-domain/PDEase-like"/>
    <property type="match status" value="1"/>
</dbReference>
<evidence type="ECO:0000313" key="6">
    <source>
        <dbReference type="Proteomes" id="UP001310386"/>
    </source>
</evidence>
<name>A0ABU5ZIH8_9BACL</name>
<dbReference type="Pfam" id="PF00990">
    <property type="entry name" value="GGDEF"/>
    <property type="match status" value="1"/>
</dbReference>
<feature type="domain" description="HD" evidence="3">
    <location>
        <begin position="393"/>
        <end position="515"/>
    </location>
</feature>
<feature type="transmembrane region" description="Helical" evidence="1">
    <location>
        <begin position="145"/>
        <end position="163"/>
    </location>
</feature>
<dbReference type="PANTHER" id="PTHR43155:SF2">
    <property type="entry name" value="CYCLIC DI-GMP PHOSPHODIESTERASE PA4108"/>
    <property type="match status" value="1"/>
</dbReference>
<dbReference type="RefSeq" id="WP_371754410.1">
    <property type="nucleotide sequence ID" value="NZ_JAYJLD010000015.1"/>
</dbReference>
<evidence type="ECO:0000259" key="3">
    <source>
        <dbReference type="PROSITE" id="PS51831"/>
    </source>
</evidence>
<dbReference type="InterPro" id="IPR006674">
    <property type="entry name" value="HD_domain"/>
</dbReference>
<dbReference type="Proteomes" id="UP001310386">
    <property type="component" value="Unassembled WGS sequence"/>
</dbReference>
<comment type="caution">
    <text evidence="5">The sequence shown here is derived from an EMBL/GenBank/DDBJ whole genome shotgun (WGS) entry which is preliminary data.</text>
</comment>
<feature type="domain" description="HD-GYP" evidence="4">
    <location>
        <begin position="371"/>
        <end position="566"/>
    </location>
</feature>
<keyword evidence="1" id="KW-1133">Transmembrane helix</keyword>
<dbReference type="SUPFAM" id="SSF55073">
    <property type="entry name" value="Nucleotide cyclase"/>
    <property type="match status" value="1"/>
</dbReference>
<evidence type="ECO:0000259" key="4">
    <source>
        <dbReference type="PROSITE" id="PS51832"/>
    </source>
</evidence>
<dbReference type="CDD" id="cd00077">
    <property type="entry name" value="HDc"/>
    <property type="match status" value="1"/>
</dbReference>
<dbReference type="PROSITE" id="PS50887">
    <property type="entry name" value="GGDEF"/>
    <property type="match status" value="1"/>
</dbReference>
<keyword evidence="1" id="KW-0472">Membrane</keyword>
<dbReference type="NCBIfam" id="TIGR00277">
    <property type="entry name" value="HDIG"/>
    <property type="match status" value="1"/>
</dbReference>
<dbReference type="InterPro" id="IPR000160">
    <property type="entry name" value="GGDEF_dom"/>
</dbReference>
<accession>A0ABU5ZIH8</accession>
<dbReference type="Gene3D" id="3.30.70.270">
    <property type="match status" value="1"/>
</dbReference>
<dbReference type="PROSITE" id="PS51832">
    <property type="entry name" value="HD_GYP"/>
    <property type="match status" value="1"/>
</dbReference>
<evidence type="ECO:0000259" key="2">
    <source>
        <dbReference type="PROSITE" id="PS50887"/>
    </source>
</evidence>
<dbReference type="CDD" id="cd01949">
    <property type="entry name" value="GGDEF"/>
    <property type="match status" value="1"/>
</dbReference>
<evidence type="ECO:0000313" key="5">
    <source>
        <dbReference type="EMBL" id="MEB3102290.1"/>
    </source>
</evidence>
<dbReference type="Pfam" id="PF13487">
    <property type="entry name" value="HD_5"/>
    <property type="match status" value="1"/>
</dbReference>
<dbReference type="PANTHER" id="PTHR43155">
    <property type="entry name" value="CYCLIC DI-GMP PHOSPHODIESTERASE PA4108-RELATED"/>
    <property type="match status" value="1"/>
</dbReference>
<dbReference type="EMBL" id="JAYJLD010000015">
    <property type="protein sequence ID" value="MEB3102290.1"/>
    <property type="molecule type" value="Genomic_DNA"/>
</dbReference>
<feature type="domain" description="GGDEF" evidence="2">
    <location>
        <begin position="226"/>
        <end position="362"/>
    </location>
</feature>
<dbReference type="SMART" id="SM00267">
    <property type="entry name" value="GGDEF"/>
    <property type="match status" value="1"/>
</dbReference>
<feature type="transmembrane region" description="Helical" evidence="1">
    <location>
        <begin position="101"/>
        <end position="125"/>
    </location>
</feature>
<gene>
    <name evidence="5" type="ORF">VF724_11520</name>
</gene>
<protein>
    <submittedName>
        <fullName evidence="5">Diguanylate cyclase</fullName>
    </submittedName>
</protein>
<dbReference type="PROSITE" id="PS51831">
    <property type="entry name" value="HD"/>
    <property type="match status" value="1"/>
</dbReference>
<reference evidence="5" key="1">
    <citation type="submission" date="2023-12" db="EMBL/GenBank/DDBJ databases">
        <title>Fervidustalea candida gen. nov., sp. nov., a novel member of the family Paenibacillaceae isolated from a geothermal area.</title>
        <authorList>
            <person name="Li W.-J."/>
            <person name="Jiao J.-Y."/>
            <person name="Chen Y."/>
        </authorList>
    </citation>
    <scope>NUCLEOTIDE SEQUENCE</scope>
    <source>
        <strain evidence="5">SYSU GA230002</strain>
    </source>
</reference>